<accession>A0A927BYQ3</accession>
<proteinExistence type="predicted"/>
<dbReference type="Proteomes" id="UP000610558">
    <property type="component" value="Unassembled WGS sequence"/>
</dbReference>
<dbReference type="SUPFAM" id="SSF56300">
    <property type="entry name" value="Metallo-dependent phosphatases"/>
    <property type="match status" value="1"/>
</dbReference>
<dbReference type="Pfam" id="PF00149">
    <property type="entry name" value="Metallophos"/>
    <property type="match status" value="1"/>
</dbReference>
<dbReference type="GO" id="GO:0016787">
    <property type="term" value="F:hydrolase activity"/>
    <property type="evidence" value="ECO:0007669"/>
    <property type="project" value="InterPro"/>
</dbReference>
<dbReference type="InterPro" id="IPR029052">
    <property type="entry name" value="Metallo-depent_PP-like"/>
</dbReference>
<dbReference type="CDD" id="cd00838">
    <property type="entry name" value="MPP_superfamily"/>
    <property type="match status" value="1"/>
</dbReference>
<organism evidence="2 3">
    <name type="scientific">Spongiibacter pelagi</name>
    <dbReference type="NCBI Taxonomy" id="2760804"/>
    <lineage>
        <taxon>Bacteria</taxon>
        <taxon>Pseudomonadati</taxon>
        <taxon>Pseudomonadota</taxon>
        <taxon>Gammaproteobacteria</taxon>
        <taxon>Cellvibrionales</taxon>
        <taxon>Spongiibacteraceae</taxon>
        <taxon>Spongiibacter</taxon>
    </lineage>
</organism>
<evidence type="ECO:0000313" key="3">
    <source>
        <dbReference type="Proteomes" id="UP000610558"/>
    </source>
</evidence>
<sequence length="437" mass="49334">MASEFCPIRWNAKGFPAEGEYWQLGKHGSMGKDRSNHHALAEVLSKAIGHQPWSWPKKPILFISDPHADADAFVGSLHASGGIKKTGLNLLDFKLSKAGKDATFIIGGDCLDKGPSNLDLLRSIRALKDIGANIKLLAGNHDVRLLVGLRSMDLVPDPRTEHFFVRMGPKVIPLFKEVFEEYFADGKLPKNTPSLSECRRKLYPRESWFVHFAKEAAWLMPDEAIERELIRIRKKVDDFEHACEKSGMTLRDIYAAAIKCKALFLKPSGEFSWFFKDMQLAYKAGSFLFIHAGLDDRIATLISEESVAHLNKLYRYQIQHDLFEFYYGALANTMRTKYRDVDMPLSQHGVETAYNSGIHAIVHGHRNRHEGQRIMLRQGMIHFEGDITLDRHSRKKEGLSGIGHGVTVIHPKGQVIGLSNDYPCAKVFEPAHYLGSQ</sequence>
<dbReference type="RefSeq" id="WP_190761724.1">
    <property type="nucleotide sequence ID" value="NZ_JACXLD010000001.1"/>
</dbReference>
<dbReference type="EMBL" id="JACXLD010000001">
    <property type="protein sequence ID" value="MBD2857484.1"/>
    <property type="molecule type" value="Genomic_DNA"/>
</dbReference>
<keyword evidence="3" id="KW-1185">Reference proteome</keyword>
<evidence type="ECO:0000259" key="1">
    <source>
        <dbReference type="Pfam" id="PF00149"/>
    </source>
</evidence>
<dbReference type="Gene3D" id="3.60.21.10">
    <property type="match status" value="1"/>
</dbReference>
<name>A0A927BYQ3_9GAMM</name>
<protein>
    <submittedName>
        <fullName evidence="2">Metallophosphoesterase</fullName>
    </submittedName>
</protein>
<evidence type="ECO:0000313" key="2">
    <source>
        <dbReference type="EMBL" id="MBD2857484.1"/>
    </source>
</evidence>
<reference evidence="2" key="1">
    <citation type="submission" date="2020-09" db="EMBL/GenBank/DDBJ databases">
        <authorList>
            <person name="Yoon J.-W."/>
        </authorList>
    </citation>
    <scope>NUCLEOTIDE SEQUENCE</scope>
    <source>
        <strain evidence="2">KMU-158</strain>
    </source>
</reference>
<gene>
    <name evidence="2" type="ORF">IB286_00595</name>
</gene>
<comment type="caution">
    <text evidence="2">The sequence shown here is derived from an EMBL/GenBank/DDBJ whole genome shotgun (WGS) entry which is preliminary data.</text>
</comment>
<dbReference type="AlphaFoldDB" id="A0A927BYQ3"/>
<dbReference type="InterPro" id="IPR004843">
    <property type="entry name" value="Calcineurin-like_PHP"/>
</dbReference>
<feature type="domain" description="Calcineurin-like phosphoesterase" evidence="1">
    <location>
        <begin position="59"/>
        <end position="157"/>
    </location>
</feature>